<dbReference type="Pfam" id="PF25396">
    <property type="entry name" value="ZNFX1"/>
    <property type="match status" value="1"/>
</dbReference>
<dbReference type="CDD" id="cd17936">
    <property type="entry name" value="EEXXEc_NFX1"/>
    <property type="match status" value="1"/>
</dbReference>
<feature type="region of interest" description="Disordered" evidence="1">
    <location>
        <begin position="1"/>
        <end position="80"/>
    </location>
</feature>
<dbReference type="Proteomes" id="UP001221898">
    <property type="component" value="Unassembled WGS sequence"/>
</dbReference>
<reference evidence="5" key="1">
    <citation type="journal article" date="2023" name="Science">
        <title>Genome structures resolve the early diversification of teleost fishes.</title>
        <authorList>
            <person name="Parey E."/>
            <person name="Louis A."/>
            <person name="Montfort J."/>
            <person name="Bouchez O."/>
            <person name="Roques C."/>
            <person name="Iampietro C."/>
            <person name="Lluch J."/>
            <person name="Castinel A."/>
            <person name="Donnadieu C."/>
            <person name="Desvignes T."/>
            <person name="Floi Bucao C."/>
            <person name="Jouanno E."/>
            <person name="Wen M."/>
            <person name="Mejri S."/>
            <person name="Dirks R."/>
            <person name="Jansen H."/>
            <person name="Henkel C."/>
            <person name="Chen W.J."/>
            <person name="Zahm M."/>
            <person name="Cabau C."/>
            <person name="Klopp C."/>
            <person name="Thompson A.W."/>
            <person name="Robinson-Rechavi M."/>
            <person name="Braasch I."/>
            <person name="Lecointre G."/>
            <person name="Bobe J."/>
            <person name="Postlethwait J.H."/>
            <person name="Berthelot C."/>
            <person name="Roest Crollius H."/>
            <person name="Guiguen Y."/>
        </authorList>
    </citation>
    <scope>NUCLEOTIDE SEQUENCE</scope>
    <source>
        <strain evidence="5">NC1722</strain>
    </source>
</reference>
<feature type="domain" description="ZNFX1" evidence="4">
    <location>
        <begin position="481"/>
        <end position="585"/>
    </location>
</feature>
<dbReference type="InterPro" id="IPR041677">
    <property type="entry name" value="DNA2/NAM7_AAA_11"/>
</dbReference>
<evidence type="ECO:0008006" key="7">
    <source>
        <dbReference type="Google" id="ProtNLM"/>
    </source>
</evidence>
<dbReference type="EMBL" id="JAINUG010000070">
    <property type="protein sequence ID" value="KAJ8401480.1"/>
    <property type="molecule type" value="Genomic_DNA"/>
</dbReference>
<evidence type="ECO:0000256" key="1">
    <source>
        <dbReference type="SAM" id="MobiDB-lite"/>
    </source>
</evidence>
<dbReference type="InterPro" id="IPR027417">
    <property type="entry name" value="P-loop_NTPase"/>
</dbReference>
<feature type="compositionally biased region" description="Acidic residues" evidence="1">
    <location>
        <begin position="962"/>
        <end position="979"/>
    </location>
</feature>
<feature type="compositionally biased region" description="Basic and acidic residues" evidence="1">
    <location>
        <begin position="198"/>
        <end position="213"/>
    </location>
</feature>
<accession>A0AAD7SF75</accession>
<dbReference type="PANTHER" id="PTHR10887">
    <property type="entry name" value="DNA2/NAM7 HELICASE FAMILY"/>
    <property type="match status" value="1"/>
</dbReference>
<sequence>MSGRGGHQRPWPTQQQGQSSSSSRGWQGREEHRGTGAPSGRPDNRRGGSRAQSLGRETGRSPWRQNHSTGRVPNCPPLLSVPPIPVDLMGRYNLGGTPWQNQERGRPTSAANPFGQNDGRRGGRNHSQGRIANFSIHPSSVPAAHLPRTPGHHRPRSSATNLNAKNNERDSRGGQLGPSNRAVSHPNLSDVGHHRQGHEHGARRDAAPQDLKPKFMGHRLDFRSLERILQMEPSEVVMKLAAPGSGLKELLDRKDSTDPLTHITLDVLSKACSSRTNRQNLQHLLSEVKDSQFLKGTVPMFVMMLSITMDQDAREQKMVRLKQIIDLYFTLMSVFPASTVIDVSMAVVLLEREIAQLQQAGSPGGDDVSESLGKLQRMVTHLQEKKRGGTLRSDGYAFLLDGQDEAGVESFRNMSIFPTYEDVHMTKKPLLRPNIVSETFRDIDTYLDTHFRLLREDFVKPLRDGISQLLCFDGTNLRQGRFNDIRIYFDARIIAPICTPKGILYHVKFETKSLKMIDWASSKRLLYGALVCLSVDGFETMIFATVANRDVNDLKQGVTTLLFTQENRMKLADVSPSDTFLMVETMAFFEAYRHVLEGLQEMSTQDLPMQRYIVSCKADISPPAYLLPHHHGYSLQALTSNEPLKMEEISDIQKRRKNRLPSPFSLSSSIDSKIATGREMDILNFSNWPSEEQLGLDDSQMKAVQLALTKELAIIQGPPGTGKTFVGLKIVKALLDNAEIWRSGARSPILVVCYTNHALDQFLEGILKFMGSPSGLVRVGGRSSSEELKKLSLSNLRRGDNFKSNLAGHLRAMYAQLCDERRDVEEKIGRRAALFESSAKGVLHESVLEEYIRSLHGTNLGDGQPGVACGSRRKKPRSLMLDWLGISMLSHASRQMEIVDYIEEEDSEDNVSVSSNGIREPEEESLETPTPDIEGCMDVDNADDDLYQSEGDKVDHSSEVAGDIDGDCAESSSSEEDNDSNSMDDLAKATEILSLAELLQDEDAMSEVASVVTDGDGDVADLLQVTEEAEQVQAERMMEGDDMQKHIRSARRRLAVTQRVVLVYVPEEEQEKEEENRQQGDYDKSWEITSHMKKKMKRVVKQELQKTDHMLEEDAAQICDLWALPYKQRWSLYRLWQSKYRSDIRSRILQSENEYQKTVSRIDELRNLEDETVLRNASVIGMTTTCAARYRRVLQAIRPRIVVVEEAAEVLEAHIITTLTPACQHLILIGDHQQLRPSATVYELARNFNLEVSLFERLIRMDVPYVRLDYQHRMRPELARLLTPHIYDKLENHSSVNLYENIKGVTTNIFFVDHDYLEENIHEGRSHQNMHEATFVKALCYYLICQGYKPSQITVLTTYTGQLFCLKNIMPKSKFDGVNLCVVDRYQGEENDIVILSLVRSNAEGKVGFLSIPNRVCVALSRAKKALFCIGNMTMLSNVPLWRKIIDVLSCHGQVGKAMMLRCENHPATLTAVSKPEDFLKVLEGGCNLPCDYRLACGHVCTRLCHPTDAEHKEFKCTKPCAKTLCQDGHRCPKKCFEECGECKVLLVKKIPMCGHEQEVPCSVSLDSVICRIPCNKTLPCGHMCAQACGESCTHSCLQKVTVDLKCGHQRVMQCHVKQEADKNQEPIKCWKKCDGELDCGHACSGNCFQCSGGSAHIPCTSSCNVQLICLHRCQRECRQRCVPCSKPCETQCYHMKCPKLCSEDCLPCMALCGWRCKHHCCTRLCHEPCDRPPCQVPCYKKLKCKHVCIGMCGEPCPDKCRVCNADEVGELFFGNEANPKARFVQLADCRHIFEVEGFDSWMTAPEENGAIRPKSCPKCQTPIQRSVRYNAIVKRMRLDIEAMKRKAAAIWAEHIQNKVERERERMEIKSPDIPPLLAKLTDSDLRGVALVNKQIKLLSQLMEIKCNARLALLPMLCLLQINQEADLCSKNIASAKFQQVSECETEVKRLLCLAEAQALSAICRKSSLLATGLNLKSASYRITHLKLKEVICRLTDSNAPLNKRDMEKVRETLDGVAQEINPSRRWRMFEDNEGSVLDCDFLKLNHWFKCSRGHICYRQSADNQSECCPQCLTE</sequence>
<dbReference type="GO" id="GO:0004386">
    <property type="term" value="F:helicase activity"/>
    <property type="evidence" value="ECO:0007669"/>
    <property type="project" value="InterPro"/>
</dbReference>
<dbReference type="SUPFAM" id="SSF52540">
    <property type="entry name" value="P-loop containing nucleoside triphosphate hydrolases"/>
    <property type="match status" value="1"/>
</dbReference>
<dbReference type="Pfam" id="PF13087">
    <property type="entry name" value="AAA_12"/>
    <property type="match status" value="1"/>
</dbReference>
<dbReference type="Pfam" id="PF13086">
    <property type="entry name" value="AAA_11"/>
    <property type="match status" value="2"/>
</dbReference>
<dbReference type="FunFam" id="3.40.50.300:FF:000742">
    <property type="entry name" value="NFX1-type zinc finger-containing protein 1"/>
    <property type="match status" value="1"/>
</dbReference>
<keyword evidence="6" id="KW-1185">Reference proteome</keyword>
<dbReference type="InterPro" id="IPR057373">
    <property type="entry name" value="ZNFX1"/>
</dbReference>
<dbReference type="InterPro" id="IPR041679">
    <property type="entry name" value="DNA2/NAM7-like_C"/>
</dbReference>
<feature type="domain" description="DNA2/NAM7 helicase-like C-terminal" evidence="3">
    <location>
        <begin position="1250"/>
        <end position="1433"/>
    </location>
</feature>
<dbReference type="GO" id="GO:0031048">
    <property type="term" value="P:regulatory ncRNA-mediated heterochromatin formation"/>
    <property type="evidence" value="ECO:0007669"/>
    <property type="project" value="TreeGrafter"/>
</dbReference>
<dbReference type="GO" id="GO:0031380">
    <property type="term" value="C:nuclear RNA-directed RNA polymerase complex"/>
    <property type="evidence" value="ECO:0007669"/>
    <property type="project" value="TreeGrafter"/>
</dbReference>
<gene>
    <name evidence="5" type="ORF">AAFF_G00383990</name>
</gene>
<dbReference type="Gene3D" id="3.40.50.300">
    <property type="entry name" value="P-loop containing nucleotide triphosphate hydrolases"/>
    <property type="match status" value="3"/>
</dbReference>
<feature type="compositionally biased region" description="Acidic residues" evidence="1">
    <location>
        <begin position="935"/>
        <end position="947"/>
    </location>
</feature>
<feature type="region of interest" description="Disordered" evidence="1">
    <location>
        <begin position="904"/>
        <end position="983"/>
    </location>
</feature>
<feature type="domain" description="DNA2/NAM7 helicase helicase" evidence="2">
    <location>
        <begin position="696"/>
        <end position="825"/>
    </location>
</feature>
<evidence type="ECO:0000259" key="2">
    <source>
        <dbReference type="Pfam" id="PF13086"/>
    </source>
</evidence>
<organism evidence="5 6">
    <name type="scientific">Aldrovandia affinis</name>
    <dbReference type="NCBI Taxonomy" id="143900"/>
    <lineage>
        <taxon>Eukaryota</taxon>
        <taxon>Metazoa</taxon>
        <taxon>Chordata</taxon>
        <taxon>Craniata</taxon>
        <taxon>Vertebrata</taxon>
        <taxon>Euteleostomi</taxon>
        <taxon>Actinopterygii</taxon>
        <taxon>Neopterygii</taxon>
        <taxon>Teleostei</taxon>
        <taxon>Notacanthiformes</taxon>
        <taxon>Halosauridae</taxon>
        <taxon>Aldrovandia</taxon>
    </lineage>
</organism>
<evidence type="ECO:0000313" key="6">
    <source>
        <dbReference type="Proteomes" id="UP001221898"/>
    </source>
</evidence>
<proteinExistence type="predicted"/>
<comment type="caution">
    <text evidence="5">The sequence shown here is derived from an EMBL/GenBank/DDBJ whole genome shotgun (WGS) entry which is preliminary data.</text>
</comment>
<dbReference type="InterPro" id="IPR045055">
    <property type="entry name" value="DNA2/NAM7-like"/>
</dbReference>
<dbReference type="CDD" id="cd18808">
    <property type="entry name" value="SF1_C_Upf1"/>
    <property type="match status" value="1"/>
</dbReference>
<protein>
    <recommendedName>
        <fullName evidence="7">NFX1-type zinc finger-containing protein 1</fullName>
    </recommendedName>
</protein>
<name>A0AAD7SF75_9TELE</name>
<feature type="region of interest" description="Disordered" evidence="1">
    <location>
        <begin position="93"/>
        <end position="213"/>
    </location>
</feature>
<dbReference type="PANTHER" id="PTHR10887:SF341">
    <property type="entry name" value="NFX1-TYPE ZINC FINGER-CONTAINING PROTEIN 1"/>
    <property type="match status" value="1"/>
</dbReference>
<evidence type="ECO:0000259" key="4">
    <source>
        <dbReference type="Pfam" id="PF25396"/>
    </source>
</evidence>
<dbReference type="InterPro" id="IPR047187">
    <property type="entry name" value="SF1_C_Upf1"/>
</dbReference>
<feature type="domain" description="DNA2/NAM7 helicase helicase" evidence="2">
    <location>
        <begin position="1057"/>
        <end position="1237"/>
    </location>
</feature>
<evidence type="ECO:0000259" key="3">
    <source>
        <dbReference type="Pfam" id="PF13087"/>
    </source>
</evidence>
<evidence type="ECO:0000313" key="5">
    <source>
        <dbReference type="EMBL" id="KAJ8401480.1"/>
    </source>
</evidence>
<feature type="compositionally biased region" description="Low complexity" evidence="1">
    <location>
        <begin position="14"/>
        <end position="26"/>
    </location>
</feature>
<dbReference type="FunFam" id="3.40.50.300:FF:001140">
    <property type="entry name" value="Zinc finger NFX1-type containing 1"/>
    <property type="match status" value="1"/>
</dbReference>